<sequence length="120" mass="13247">MSIDTLNTPAALIDVARMRHNIDGMQSRLDKLGVRFRPHVKTTKCKQVVDAQVAAGACGITVSTLKEAEQFFRTAFATSSTRSAWCRRNSRTLVSNRLVSANSEYLVSFGSLHPGLRNVH</sequence>
<dbReference type="PANTHER" id="PTHR28004:SF2">
    <property type="entry name" value="D-SERINE DEHYDRATASE"/>
    <property type="match status" value="1"/>
</dbReference>
<dbReference type="SUPFAM" id="SSF51419">
    <property type="entry name" value="PLP-binding barrel"/>
    <property type="match status" value="1"/>
</dbReference>
<dbReference type="GO" id="GO:0036088">
    <property type="term" value="P:D-serine catabolic process"/>
    <property type="evidence" value="ECO:0007669"/>
    <property type="project" value="TreeGrafter"/>
</dbReference>
<evidence type="ECO:0000313" key="2">
    <source>
        <dbReference type="EMBL" id="MBB5402982.1"/>
    </source>
</evidence>
<evidence type="ECO:0000313" key="3">
    <source>
        <dbReference type="Proteomes" id="UP000592820"/>
    </source>
</evidence>
<dbReference type="AlphaFoldDB" id="A0A7W8L9J2"/>
<dbReference type="Gene3D" id="3.20.20.10">
    <property type="entry name" value="Alanine racemase"/>
    <property type="match status" value="1"/>
</dbReference>
<dbReference type="InterPro" id="IPR001608">
    <property type="entry name" value="Ala_racemase_N"/>
</dbReference>
<gene>
    <name evidence="2" type="ORF">HDG41_005068</name>
</gene>
<proteinExistence type="predicted"/>
<protein>
    <recommendedName>
        <fullName evidence="1">Alanine racemase N-terminal domain-containing protein</fullName>
    </recommendedName>
</protein>
<reference evidence="2 3" key="1">
    <citation type="submission" date="2020-08" db="EMBL/GenBank/DDBJ databases">
        <title>Genomic Encyclopedia of Type Strains, Phase IV (KMG-V): Genome sequencing to study the core and pangenomes of soil and plant-associated prokaryotes.</title>
        <authorList>
            <person name="Whitman W."/>
        </authorList>
    </citation>
    <scope>NUCLEOTIDE SEQUENCE [LARGE SCALE GENOMIC DNA]</scope>
    <source>
        <strain evidence="2 3">JPY162</strain>
    </source>
</reference>
<comment type="caution">
    <text evidence="2">The sequence shown here is derived from an EMBL/GenBank/DDBJ whole genome shotgun (WGS) entry which is preliminary data.</text>
</comment>
<accession>A0A7W8L9J2</accession>
<name>A0A7W8L9J2_9BURK</name>
<dbReference type="InterPro" id="IPR029066">
    <property type="entry name" value="PLP-binding_barrel"/>
</dbReference>
<dbReference type="InterPro" id="IPR051466">
    <property type="entry name" value="D-amino_acid_metab_enzyme"/>
</dbReference>
<dbReference type="Pfam" id="PF01168">
    <property type="entry name" value="Ala_racemase_N"/>
    <property type="match status" value="1"/>
</dbReference>
<dbReference type="GO" id="GO:0008721">
    <property type="term" value="F:D-serine ammonia-lyase activity"/>
    <property type="evidence" value="ECO:0007669"/>
    <property type="project" value="TreeGrafter"/>
</dbReference>
<dbReference type="PANTHER" id="PTHR28004">
    <property type="entry name" value="ZGC:162816-RELATED"/>
    <property type="match status" value="1"/>
</dbReference>
<dbReference type="EMBL" id="JACHDE010000011">
    <property type="protein sequence ID" value="MBB5402982.1"/>
    <property type="molecule type" value="Genomic_DNA"/>
</dbReference>
<dbReference type="Proteomes" id="UP000592820">
    <property type="component" value="Unassembled WGS sequence"/>
</dbReference>
<organism evidence="2 3">
    <name type="scientific">Paraburkholderia youngii</name>
    <dbReference type="NCBI Taxonomy" id="2782701"/>
    <lineage>
        <taxon>Bacteria</taxon>
        <taxon>Pseudomonadati</taxon>
        <taxon>Pseudomonadota</taxon>
        <taxon>Betaproteobacteria</taxon>
        <taxon>Burkholderiales</taxon>
        <taxon>Burkholderiaceae</taxon>
        <taxon>Paraburkholderia</taxon>
    </lineage>
</organism>
<feature type="domain" description="Alanine racemase N-terminal" evidence="1">
    <location>
        <begin position="13"/>
        <end position="73"/>
    </location>
</feature>
<evidence type="ECO:0000259" key="1">
    <source>
        <dbReference type="Pfam" id="PF01168"/>
    </source>
</evidence>